<feature type="transmembrane region" description="Helical" evidence="8">
    <location>
        <begin position="69"/>
        <end position="87"/>
    </location>
</feature>
<reference evidence="10" key="1">
    <citation type="submission" date="2018-05" db="EMBL/GenBank/DDBJ databases">
        <authorList>
            <person name="Lanie J.A."/>
            <person name="Ng W.-L."/>
            <person name="Kazmierczak K.M."/>
            <person name="Andrzejewski T.M."/>
            <person name="Davidsen T.M."/>
            <person name="Wayne K.J."/>
            <person name="Tettelin H."/>
            <person name="Glass J.I."/>
            <person name="Rusch D."/>
            <person name="Podicherti R."/>
            <person name="Tsui H.-C.T."/>
            <person name="Winkler M.E."/>
        </authorList>
    </citation>
    <scope>NUCLEOTIDE SEQUENCE</scope>
</reference>
<accession>A0A381VSN1</accession>
<proteinExistence type="predicted"/>
<dbReference type="GO" id="GO:0008610">
    <property type="term" value="P:lipid biosynthetic process"/>
    <property type="evidence" value="ECO:0007669"/>
    <property type="project" value="UniProtKB-ARBA"/>
</dbReference>
<evidence type="ECO:0000256" key="5">
    <source>
        <dbReference type="ARBA" id="ARBA00022692"/>
    </source>
</evidence>
<evidence type="ECO:0000259" key="9">
    <source>
        <dbReference type="Pfam" id="PF13231"/>
    </source>
</evidence>
<dbReference type="PANTHER" id="PTHR33908">
    <property type="entry name" value="MANNOSYLTRANSFERASE YKCB-RELATED"/>
    <property type="match status" value="1"/>
</dbReference>
<dbReference type="GO" id="GO:0016763">
    <property type="term" value="F:pentosyltransferase activity"/>
    <property type="evidence" value="ECO:0007669"/>
    <property type="project" value="TreeGrafter"/>
</dbReference>
<evidence type="ECO:0000256" key="2">
    <source>
        <dbReference type="ARBA" id="ARBA00022475"/>
    </source>
</evidence>
<sequence>MNKRYRNMFFIISGVLITLRIFFISNTLLIDDEAYYAMYARHLSWGYIDHGPIIAYLIRLFTIFGENSFTVRLGALTLLIILMVFLYRFGKTYFNEATGIIMSLGVSANMLFHTNAVVITPDVPLAFFTIMAIIYYYKAYFIDAKYFWAAGVLLGLAALSKVSALFPAVGIILFPFVIQDKRHFLFDVRFYGSLVTALLVFTPFIIWNLQNDLAFVRYQGSHITTSGSWSDFSGLWLGLLVTIGPVFFYYSVIKPFLLLKRLLSISPELTYFTFATIVPAAYFLVHSVFSRMEVNWPAPIFSGGLFLFGILLGENWPVYRKRLIFQIGFSLVLIFTITVQTFWPFLPVKGKADVTNRYHIYNAFPSELKAYLQAHPKLQNKRLIADNYQIPSMINFYLNPRLEASALSINYHETLYSFLHQDGIFVGNDFLFLKRGKSFPKKFVPYFEEASLLQLFESKRVGQKVAMYSLWSVNNYRGKSTSN</sequence>
<evidence type="ECO:0000256" key="6">
    <source>
        <dbReference type="ARBA" id="ARBA00022989"/>
    </source>
</evidence>
<evidence type="ECO:0000256" key="3">
    <source>
        <dbReference type="ARBA" id="ARBA00022676"/>
    </source>
</evidence>
<evidence type="ECO:0000256" key="4">
    <source>
        <dbReference type="ARBA" id="ARBA00022679"/>
    </source>
</evidence>
<keyword evidence="5 8" id="KW-0812">Transmembrane</keyword>
<name>A0A381VSN1_9ZZZZ</name>
<keyword evidence="2" id="KW-1003">Cell membrane</keyword>
<dbReference type="InterPro" id="IPR050297">
    <property type="entry name" value="LipidA_mod_glycosyltrf_83"/>
</dbReference>
<evidence type="ECO:0000256" key="8">
    <source>
        <dbReference type="SAM" id="Phobius"/>
    </source>
</evidence>
<feature type="transmembrane region" description="Helical" evidence="8">
    <location>
        <begin position="148"/>
        <end position="178"/>
    </location>
</feature>
<keyword evidence="7 8" id="KW-0472">Membrane</keyword>
<evidence type="ECO:0000256" key="7">
    <source>
        <dbReference type="ARBA" id="ARBA00023136"/>
    </source>
</evidence>
<keyword evidence="6 8" id="KW-1133">Transmembrane helix</keyword>
<evidence type="ECO:0000313" key="10">
    <source>
        <dbReference type="EMBL" id="SVA42573.1"/>
    </source>
</evidence>
<keyword evidence="4" id="KW-0808">Transferase</keyword>
<protein>
    <recommendedName>
        <fullName evidence="9">Glycosyltransferase RgtA/B/C/D-like domain-containing protein</fullName>
    </recommendedName>
</protein>
<gene>
    <name evidence="10" type="ORF">METZ01_LOCUS95427</name>
</gene>
<feature type="transmembrane region" description="Helical" evidence="8">
    <location>
        <begin position="7"/>
        <end position="30"/>
    </location>
</feature>
<feature type="transmembrane region" description="Helical" evidence="8">
    <location>
        <begin position="295"/>
        <end position="312"/>
    </location>
</feature>
<feature type="transmembrane region" description="Helical" evidence="8">
    <location>
        <begin position="324"/>
        <end position="346"/>
    </location>
</feature>
<dbReference type="EMBL" id="UINC01009494">
    <property type="protein sequence ID" value="SVA42573.1"/>
    <property type="molecule type" value="Genomic_DNA"/>
</dbReference>
<evidence type="ECO:0000256" key="1">
    <source>
        <dbReference type="ARBA" id="ARBA00004651"/>
    </source>
</evidence>
<organism evidence="10">
    <name type="scientific">marine metagenome</name>
    <dbReference type="NCBI Taxonomy" id="408172"/>
    <lineage>
        <taxon>unclassified sequences</taxon>
        <taxon>metagenomes</taxon>
        <taxon>ecological metagenomes</taxon>
    </lineage>
</organism>
<dbReference type="PANTHER" id="PTHR33908:SF11">
    <property type="entry name" value="MEMBRANE PROTEIN"/>
    <property type="match status" value="1"/>
</dbReference>
<dbReference type="GO" id="GO:0005886">
    <property type="term" value="C:plasma membrane"/>
    <property type="evidence" value="ECO:0007669"/>
    <property type="project" value="UniProtKB-SubCell"/>
</dbReference>
<feature type="transmembrane region" description="Helical" evidence="8">
    <location>
        <begin position="190"/>
        <end position="209"/>
    </location>
</feature>
<dbReference type="InterPro" id="IPR038731">
    <property type="entry name" value="RgtA/B/C-like"/>
</dbReference>
<keyword evidence="3" id="KW-0328">Glycosyltransferase</keyword>
<feature type="transmembrane region" description="Helical" evidence="8">
    <location>
        <begin position="269"/>
        <end position="289"/>
    </location>
</feature>
<dbReference type="Pfam" id="PF13231">
    <property type="entry name" value="PMT_2"/>
    <property type="match status" value="1"/>
</dbReference>
<comment type="subcellular location">
    <subcellularLocation>
        <location evidence="1">Cell membrane</location>
        <topology evidence="1">Multi-pass membrane protein</topology>
    </subcellularLocation>
</comment>
<feature type="transmembrane region" description="Helical" evidence="8">
    <location>
        <begin position="235"/>
        <end position="257"/>
    </location>
</feature>
<dbReference type="AlphaFoldDB" id="A0A381VSN1"/>
<feature type="domain" description="Glycosyltransferase RgtA/B/C/D-like" evidence="9">
    <location>
        <begin position="49"/>
        <end position="207"/>
    </location>
</feature>